<sequence length="417" mass="48104">MDIEYYKKYEHRMGTRKLKLIGQNGKPVANTVVSIRQTKHQFLFGCAEFSSIPFANNELNQEENERAKWIFKKFFDLFNYVTLPFYWSNFENVRGQPDTERLKKTAQWFKENGCTIKGHPLCWHTLAPSWLLDMTNAKILELQLERIRREMKNFTGLIDIWDVVNEAVIMPIFNKYDNGITRICKSMGRICAVQEMFSAAKESNPGAFLMINDFVYTGIDAYEILIEGCLEAGVSIDAIGIQSHMHQGYWGVERTCEVLERFSCFMLPIHFTESTLVSGHTMPRGIEDFNDYVIDKWPSTPEGEERQAKEAALHYKTLFSHPLVESITWWDFVDGQWLGAPTGFVSQDNRLKPIYDELHKLIKKQWWTGAFNAVTDKNGEVTVSGFFGDYEAIAVGMKGNFKLDRGEESKEIKVALI</sequence>
<evidence type="ECO:0000256" key="1">
    <source>
        <dbReference type="ARBA" id="ARBA00000681"/>
    </source>
</evidence>
<comment type="caution">
    <text evidence="11">The sequence shown here is derived from an EMBL/GenBank/DDBJ whole genome shotgun (WGS) entry which is preliminary data.</text>
</comment>
<evidence type="ECO:0000256" key="5">
    <source>
        <dbReference type="ARBA" id="ARBA00022801"/>
    </source>
</evidence>
<dbReference type="InterPro" id="IPR001000">
    <property type="entry name" value="GH10_dom"/>
</dbReference>
<evidence type="ECO:0000313" key="12">
    <source>
        <dbReference type="Proteomes" id="UP000003860"/>
    </source>
</evidence>
<evidence type="ECO:0000256" key="2">
    <source>
        <dbReference type="ARBA" id="ARBA00007495"/>
    </source>
</evidence>
<evidence type="ECO:0000259" key="10">
    <source>
        <dbReference type="PROSITE" id="PS51760"/>
    </source>
</evidence>
<keyword evidence="6 9" id="KW-0119">Carbohydrate metabolism</keyword>
<evidence type="ECO:0000256" key="3">
    <source>
        <dbReference type="ARBA" id="ARBA00022651"/>
    </source>
</evidence>
<dbReference type="STRING" id="588581.Cpap_3847"/>
<reference evidence="11" key="1">
    <citation type="submission" date="2009-07" db="EMBL/GenBank/DDBJ databases">
        <authorList>
            <consortium name="US DOE Joint Genome Institute (JGI-PGF)"/>
            <person name="Lucas S."/>
            <person name="Copeland A."/>
            <person name="Lapidus A."/>
            <person name="Glavina del Rio T."/>
            <person name="Tice H."/>
            <person name="Bruce D."/>
            <person name="Goodwin L."/>
            <person name="Pitluck S."/>
            <person name="Larimer F."/>
            <person name="Land M.L."/>
            <person name="Mouttaki H."/>
            <person name="He Z."/>
            <person name="Zhou J."/>
            <person name="Hemme C.L."/>
        </authorList>
    </citation>
    <scope>NUCLEOTIDE SEQUENCE</scope>
    <source>
        <strain evidence="11">DSM 2782</strain>
    </source>
</reference>
<dbReference type="GO" id="GO:0045493">
    <property type="term" value="P:xylan catabolic process"/>
    <property type="evidence" value="ECO:0007669"/>
    <property type="project" value="UniProtKB-KW"/>
</dbReference>
<evidence type="ECO:0000256" key="6">
    <source>
        <dbReference type="ARBA" id="ARBA00023277"/>
    </source>
</evidence>
<dbReference type="SMART" id="SM00633">
    <property type="entry name" value="Glyco_10"/>
    <property type="match status" value="1"/>
</dbReference>
<dbReference type="PANTHER" id="PTHR31490">
    <property type="entry name" value="GLYCOSYL HYDROLASE"/>
    <property type="match status" value="1"/>
</dbReference>
<dbReference type="RefSeq" id="WP_004616078.1">
    <property type="nucleotide sequence ID" value="NZ_ACXX02000001.1"/>
</dbReference>
<keyword evidence="5 9" id="KW-0378">Hydrolase</keyword>
<gene>
    <name evidence="11" type="ORF">Cpap_3847</name>
</gene>
<keyword evidence="7 9" id="KW-0326">Glycosidase</keyword>
<reference evidence="11" key="2">
    <citation type="submission" date="2011-01" db="EMBL/GenBank/DDBJ databases">
        <title>The Non-contiguous Finished genome of Clostridium papyrosolvens.</title>
        <authorList>
            <person name="Lucas S."/>
            <person name="Copeland A."/>
            <person name="Lapidus A."/>
            <person name="Cheng J.-F."/>
            <person name="Goodwin L."/>
            <person name="Pitluck S."/>
            <person name="Misra M."/>
            <person name="Chertkov O."/>
            <person name="Detter J.C."/>
            <person name="Han C."/>
            <person name="Tapia R."/>
            <person name="Land M."/>
            <person name="Hauser L."/>
            <person name="Kyrpides N."/>
            <person name="Ivanova N."/>
            <person name="Pagani I."/>
            <person name="Mouttaki H."/>
            <person name="He Z."/>
            <person name="Zhou J."/>
            <person name="Hemme C.L."/>
            <person name="Woyke T."/>
        </authorList>
    </citation>
    <scope>NUCLEOTIDE SEQUENCE [LARGE SCALE GENOMIC DNA]</scope>
    <source>
        <strain evidence="11">DSM 2782</strain>
    </source>
</reference>
<dbReference type="Proteomes" id="UP000003860">
    <property type="component" value="Unassembled WGS sequence"/>
</dbReference>
<evidence type="ECO:0000256" key="7">
    <source>
        <dbReference type="ARBA" id="ARBA00023295"/>
    </source>
</evidence>
<dbReference type="OrthoDB" id="9809277at2"/>
<dbReference type="PRINTS" id="PR00134">
    <property type="entry name" value="GLHYDRLASE10"/>
</dbReference>
<keyword evidence="4" id="KW-0732">Signal</keyword>
<dbReference type="EMBL" id="ACXX02000001">
    <property type="protein sequence ID" value="EGD49414.1"/>
    <property type="molecule type" value="Genomic_DNA"/>
</dbReference>
<proteinExistence type="inferred from homology"/>
<dbReference type="EC" id="3.2.1.8" evidence="9"/>
<dbReference type="eggNOG" id="COG3693">
    <property type="taxonomic scope" value="Bacteria"/>
</dbReference>
<dbReference type="PROSITE" id="PS51760">
    <property type="entry name" value="GH10_2"/>
    <property type="match status" value="1"/>
</dbReference>
<dbReference type="AlphaFoldDB" id="F1T7G6"/>
<keyword evidence="3" id="KW-0858">Xylan degradation</keyword>
<keyword evidence="8 9" id="KW-0624">Polysaccharide degradation</keyword>
<dbReference type="Pfam" id="PF00331">
    <property type="entry name" value="Glyco_hydro_10"/>
    <property type="match status" value="1"/>
</dbReference>
<keyword evidence="12" id="KW-1185">Reference proteome</keyword>
<feature type="domain" description="GH10" evidence="10">
    <location>
        <begin position="55"/>
        <end position="361"/>
    </location>
</feature>
<organism evidence="11 12">
    <name type="scientific">Ruminiclostridium papyrosolvens DSM 2782</name>
    <dbReference type="NCBI Taxonomy" id="588581"/>
    <lineage>
        <taxon>Bacteria</taxon>
        <taxon>Bacillati</taxon>
        <taxon>Bacillota</taxon>
        <taxon>Clostridia</taxon>
        <taxon>Eubacteriales</taxon>
        <taxon>Oscillospiraceae</taxon>
        <taxon>Ruminiclostridium</taxon>
    </lineage>
</organism>
<dbReference type="SUPFAM" id="SSF51445">
    <property type="entry name" value="(Trans)glycosidases"/>
    <property type="match status" value="1"/>
</dbReference>
<evidence type="ECO:0000256" key="8">
    <source>
        <dbReference type="ARBA" id="ARBA00023326"/>
    </source>
</evidence>
<name>F1T7G6_9FIRM</name>
<comment type="catalytic activity">
    <reaction evidence="1 9">
        <text>Endohydrolysis of (1-&gt;4)-beta-D-xylosidic linkages in xylans.</text>
        <dbReference type="EC" id="3.2.1.8"/>
    </reaction>
</comment>
<accession>F1T7G6</accession>
<dbReference type="Gene3D" id="3.20.20.80">
    <property type="entry name" value="Glycosidases"/>
    <property type="match status" value="1"/>
</dbReference>
<comment type="similarity">
    <text evidence="2 9">Belongs to the glycosyl hydrolase 10 (cellulase F) family.</text>
</comment>
<dbReference type="InterPro" id="IPR017853">
    <property type="entry name" value="GH"/>
</dbReference>
<evidence type="ECO:0000256" key="9">
    <source>
        <dbReference type="RuleBase" id="RU361174"/>
    </source>
</evidence>
<evidence type="ECO:0000313" key="11">
    <source>
        <dbReference type="EMBL" id="EGD49414.1"/>
    </source>
</evidence>
<dbReference type="GO" id="GO:0031176">
    <property type="term" value="F:endo-1,4-beta-xylanase activity"/>
    <property type="evidence" value="ECO:0007669"/>
    <property type="project" value="UniProtKB-EC"/>
</dbReference>
<protein>
    <recommendedName>
        <fullName evidence="9">Beta-xylanase</fullName>
        <ecNumber evidence="9">3.2.1.8</ecNumber>
    </recommendedName>
</protein>
<evidence type="ECO:0000256" key="4">
    <source>
        <dbReference type="ARBA" id="ARBA00022729"/>
    </source>
</evidence>
<dbReference type="InterPro" id="IPR044846">
    <property type="entry name" value="GH10"/>
</dbReference>
<dbReference type="PANTHER" id="PTHR31490:SF88">
    <property type="entry name" value="BETA-XYLANASE"/>
    <property type="match status" value="1"/>
</dbReference>